<feature type="region of interest" description="Disordered" evidence="14">
    <location>
        <begin position="27"/>
        <end position="50"/>
    </location>
</feature>
<dbReference type="Pfam" id="PF01582">
    <property type="entry name" value="TIR"/>
    <property type="match status" value="1"/>
</dbReference>
<dbReference type="Proteomes" id="UP001066276">
    <property type="component" value="Chromosome 7"/>
</dbReference>
<keyword evidence="11" id="KW-0675">Receptor</keyword>
<dbReference type="GO" id="GO:0045087">
    <property type="term" value="P:innate immune response"/>
    <property type="evidence" value="ECO:0007669"/>
    <property type="project" value="UniProtKB-KW"/>
</dbReference>
<evidence type="ECO:0000313" key="16">
    <source>
        <dbReference type="EMBL" id="KAJ1126681.1"/>
    </source>
</evidence>
<evidence type="ECO:0000256" key="1">
    <source>
        <dbReference type="ARBA" id="ARBA00004479"/>
    </source>
</evidence>
<keyword evidence="13" id="KW-0395">Inflammatory response</keyword>
<evidence type="ECO:0000256" key="13">
    <source>
        <dbReference type="ARBA" id="ARBA00023198"/>
    </source>
</evidence>
<keyword evidence="17" id="KW-1185">Reference proteome</keyword>
<dbReference type="GO" id="GO:0005886">
    <property type="term" value="C:plasma membrane"/>
    <property type="evidence" value="ECO:0007669"/>
    <property type="project" value="TreeGrafter"/>
</dbReference>
<accession>A0AAV7PED0</accession>
<dbReference type="Gene3D" id="3.40.50.10140">
    <property type="entry name" value="Toll/interleukin-1 receptor homology (TIR) domain"/>
    <property type="match status" value="1"/>
</dbReference>
<name>A0AAV7PED0_PLEWA</name>
<evidence type="ECO:0000256" key="9">
    <source>
        <dbReference type="ARBA" id="ARBA00022989"/>
    </source>
</evidence>
<dbReference type="SMART" id="SM00255">
    <property type="entry name" value="TIR"/>
    <property type="match status" value="1"/>
</dbReference>
<keyword evidence="3" id="KW-0399">Innate immunity</keyword>
<dbReference type="PANTHER" id="PTHR24365">
    <property type="entry name" value="TOLL-LIKE RECEPTOR"/>
    <property type="match status" value="1"/>
</dbReference>
<evidence type="ECO:0000256" key="2">
    <source>
        <dbReference type="ARBA" id="ARBA00009634"/>
    </source>
</evidence>
<evidence type="ECO:0000256" key="4">
    <source>
        <dbReference type="ARBA" id="ARBA00022614"/>
    </source>
</evidence>
<proteinExistence type="inferred from homology"/>
<dbReference type="PROSITE" id="PS50104">
    <property type="entry name" value="TIR"/>
    <property type="match status" value="1"/>
</dbReference>
<evidence type="ECO:0000256" key="11">
    <source>
        <dbReference type="ARBA" id="ARBA00023170"/>
    </source>
</evidence>
<keyword evidence="4" id="KW-0433">Leucine-rich repeat</keyword>
<dbReference type="InterPro" id="IPR000157">
    <property type="entry name" value="TIR_dom"/>
</dbReference>
<protein>
    <recommendedName>
        <fullName evidence="15">TIR domain-containing protein</fullName>
    </recommendedName>
</protein>
<evidence type="ECO:0000256" key="5">
    <source>
        <dbReference type="ARBA" id="ARBA00022692"/>
    </source>
</evidence>
<dbReference type="FunFam" id="3.40.50.10140:FF:000001">
    <property type="entry name" value="Toll-like receptor 2"/>
    <property type="match status" value="1"/>
</dbReference>
<evidence type="ECO:0000313" key="17">
    <source>
        <dbReference type="Proteomes" id="UP001066276"/>
    </source>
</evidence>
<feature type="compositionally biased region" description="Basic and acidic residues" evidence="14">
    <location>
        <begin position="33"/>
        <end position="47"/>
    </location>
</feature>
<organism evidence="16 17">
    <name type="scientific">Pleurodeles waltl</name>
    <name type="common">Iberian ribbed newt</name>
    <dbReference type="NCBI Taxonomy" id="8319"/>
    <lineage>
        <taxon>Eukaryota</taxon>
        <taxon>Metazoa</taxon>
        <taxon>Chordata</taxon>
        <taxon>Craniata</taxon>
        <taxon>Vertebrata</taxon>
        <taxon>Euteleostomi</taxon>
        <taxon>Amphibia</taxon>
        <taxon>Batrachia</taxon>
        <taxon>Caudata</taxon>
        <taxon>Salamandroidea</taxon>
        <taxon>Salamandridae</taxon>
        <taxon>Pleurodelinae</taxon>
        <taxon>Pleurodeles</taxon>
    </lineage>
</organism>
<evidence type="ECO:0000256" key="14">
    <source>
        <dbReference type="SAM" id="MobiDB-lite"/>
    </source>
</evidence>
<evidence type="ECO:0000256" key="6">
    <source>
        <dbReference type="ARBA" id="ARBA00022729"/>
    </source>
</evidence>
<evidence type="ECO:0000256" key="3">
    <source>
        <dbReference type="ARBA" id="ARBA00022588"/>
    </source>
</evidence>
<dbReference type="PRINTS" id="PR01537">
    <property type="entry name" value="INTRLKN1R1F"/>
</dbReference>
<evidence type="ECO:0000256" key="7">
    <source>
        <dbReference type="ARBA" id="ARBA00022737"/>
    </source>
</evidence>
<keyword evidence="8" id="KW-0391">Immunity</keyword>
<evidence type="ECO:0000256" key="8">
    <source>
        <dbReference type="ARBA" id="ARBA00022859"/>
    </source>
</evidence>
<comment type="similarity">
    <text evidence="2">Belongs to the Toll-like receptor family.</text>
</comment>
<keyword evidence="7" id="KW-0677">Repeat</keyword>
<comment type="caution">
    <text evidence="16">The sequence shown here is derived from an EMBL/GenBank/DDBJ whole genome shotgun (WGS) entry which is preliminary data.</text>
</comment>
<dbReference type="AlphaFoldDB" id="A0AAV7PED0"/>
<gene>
    <name evidence="16" type="ORF">NDU88_005087</name>
</gene>
<keyword evidence="10" id="KW-0472">Membrane</keyword>
<dbReference type="SUPFAM" id="SSF52200">
    <property type="entry name" value="Toll/Interleukin receptor TIR domain"/>
    <property type="match status" value="1"/>
</dbReference>
<dbReference type="GO" id="GO:0002224">
    <property type="term" value="P:toll-like receptor signaling pathway"/>
    <property type="evidence" value="ECO:0007669"/>
    <property type="project" value="TreeGrafter"/>
</dbReference>
<sequence>MACRNRFITQLWLVAQLSKRKYVLEQQTSTPSQERHTRVSTEGDRPKASKSLRRRWKATAFGLPFRGSCEGKNANIQLSLHVWWQVAYAYYLFLAFLYDKKQKRKSDSKYTYDAFVSYNRHDEEWVMRDLLPTLEEQYHWKLCLHHRDFQPGKPILDNIVENIYASRKTICIISEQYLGSEWCSSEMQVASFRLFDERKDVLILIFLQEIPKERLSPYHRMRKLVKRKTYLRWPQKREEVQLFWHKVNMALKTLDDGGENNPILRGTIPYDL</sequence>
<comment type="subcellular location">
    <subcellularLocation>
        <location evidence="1">Membrane</location>
        <topology evidence="1">Single-pass type I membrane protein</topology>
    </subcellularLocation>
</comment>
<feature type="domain" description="TIR" evidence="15">
    <location>
        <begin position="110"/>
        <end position="251"/>
    </location>
</feature>
<keyword evidence="12" id="KW-0325">Glycoprotein</keyword>
<dbReference type="EMBL" id="JANPWB010000011">
    <property type="protein sequence ID" value="KAJ1126681.1"/>
    <property type="molecule type" value="Genomic_DNA"/>
</dbReference>
<keyword evidence="5" id="KW-0812">Transmembrane</keyword>
<evidence type="ECO:0000256" key="10">
    <source>
        <dbReference type="ARBA" id="ARBA00023136"/>
    </source>
</evidence>
<dbReference type="GO" id="GO:0038023">
    <property type="term" value="F:signaling receptor activity"/>
    <property type="evidence" value="ECO:0007669"/>
    <property type="project" value="TreeGrafter"/>
</dbReference>
<dbReference type="InterPro" id="IPR035897">
    <property type="entry name" value="Toll_tir_struct_dom_sf"/>
</dbReference>
<dbReference type="PANTHER" id="PTHR24365:SF522">
    <property type="entry name" value="LOW QUALITY PROTEIN: TOLL-LIKE RECEPTOR 13-RELATED"/>
    <property type="match status" value="1"/>
</dbReference>
<evidence type="ECO:0000259" key="15">
    <source>
        <dbReference type="PROSITE" id="PS50104"/>
    </source>
</evidence>
<evidence type="ECO:0000256" key="12">
    <source>
        <dbReference type="ARBA" id="ARBA00023180"/>
    </source>
</evidence>
<keyword evidence="9" id="KW-1133">Transmembrane helix</keyword>
<keyword evidence="6" id="KW-0732">Signal</keyword>
<dbReference type="GO" id="GO:0006954">
    <property type="term" value="P:inflammatory response"/>
    <property type="evidence" value="ECO:0007669"/>
    <property type="project" value="UniProtKB-KW"/>
</dbReference>
<reference evidence="16" key="1">
    <citation type="journal article" date="2022" name="bioRxiv">
        <title>Sequencing and chromosome-scale assembly of the giantPleurodeles waltlgenome.</title>
        <authorList>
            <person name="Brown T."/>
            <person name="Elewa A."/>
            <person name="Iarovenko S."/>
            <person name="Subramanian E."/>
            <person name="Araus A.J."/>
            <person name="Petzold A."/>
            <person name="Susuki M."/>
            <person name="Suzuki K.-i.T."/>
            <person name="Hayashi T."/>
            <person name="Toyoda A."/>
            <person name="Oliveira C."/>
            <person name="Osipova E."/>
            <person name="Leigh N.D."/>
            <person name="Simon A."/>
            <person name="Yun M.H."/>
        </authorList>
    </citation>
    <scope>NUCLEOTIDE SEQUENCE</scope>
    <source>
        <strain evidence="16">20211129_DDA</strain>
        <tissue evidence="16">Liver</tissue>
    </source>
</reference>